<dbReference type="EMBL" id="BBPA01000043">
    <property type="protein sequence ID" value="GAL93694.1"/>
    <property type="molecule type" value="Genomic_DNA"/>
</dbReference>
<protein>
    <recommendedName>
        <fullName evidence="4">Thylakoid lumen protein</fullName>
    </recommendedName>
</protein>
<dbReference type="GO" id="GO:0010027">
    <property type="term" value="P:thylakoid membrane organization"/>
    <property type="evidence" value="ECO:0007669"/>
    <property type="project" value="InterPro"/>
</dbReference>
<dbReference type="Pfam" id="PF20711">
    <property type="entry name" value="DUF6825"/>
    <property type="match status" value="1"/>
</dbReference>
<organism evidence="2 3">
    <name type="scientific">Microcystis aeruginosa NIES-44</name>
    <dbReference type="NCBI Taxonomy" id="449439"/>
    <lineage>
        <taxon>Bacteria</taxon>
        <taxon>Bacillati</taxon>
        <taxon>Cyanobacteriota</taxon>
        <taxon>Cyanophyceae</taxon>
        <taxon>Oscillatoriophycideae</taxon>
        <taxon>Chroococcales</taxon>
        <taxon>Microcystaceae</taxon>
        <taxon>Microcystis</taxon>
    </lineage>
</organism>
<dbReference type="AlphaFoldDB" id="A0A0A1VVS2"/>
<proteinExistence type="predicted"/>
<dbReference type="PANTHER" id="PTHR35745">
    <property type="entry name" value="BNACNNG14650D PROTEIN"/>
    <property type="match status" value="1"/>
</dbReference>
<name>A0A0A1VVS2_MICAE</name>
<evidence type="ECO:0008006" key="4">
    <source>
        <dbReference type="Google" id="ProtNLM"/>
    </source>
</evidence>
<accession>A0A0A1VVS2</accession>
<evidence type="ECO:0000256" key="1">
    <source>
        <dbReference type="SAM" id="MobiDB-lite"/>
    </source>
</evidence>
<dbReference type="RefSeq" id="WP_045359548.1">
    <property type="nucleotide sequence ID" value="NZ_BBPA01000043.1"/>
</dbReference>
<sequence>MTNPVIHAFFLGRAIAEVVSEQLEDAFTNALSELGKFDAEQRENLRQFVEEVQMRADRAMEKGVYTGTESSGSSSADVQENIDEMRAEIAQLRSELKNHRN</sequence>
<gene>
    <name evidence="2" type="ORF">N44_03446</name>
</gene>
<feature type="compositionally biased region" description="Polar residues" evidence="1">
    <location>
        <begin position="67"/>
        <end position="78"/>
    </location>
</feature>
<dbReference type="Proteomes" id="UP000030321">
    <property type="component" value="Unassembled WGS sequence"/>
</dbReference>
<evidence type="ECO:0000313" key="2">
    <source>
        <dbReference type="EMBL" id="GAL93694.1"/>
    </source>
</evidence>
<feature type="region of interest" description="Disordered" evidence="1">
    <location>
        <begin position="63"/>
        <end position="84"/>
    </location>
</feature>
<dbReference type="InterPro" id="IPR040003">
    <property type="entry name" value="PG18-like"/>
</dbReference>
<evidence type="ECO:0000313" key="3">
    <source>
        <dbReference type="Proteomes" id="UP000030321"/>
    </source>
</evidence>
<comment type="caution">
    <text evidence="2">The sequence shown here is derived from an EMBL/GenBank/DDBJ whole genome shotgun (WGS) entry which is preliminary data.</text>
</comment>
<dbReference type="PANTHER" id="PTHR35745:SF1">
    <property type="entry name" value="OS04G0513000 PROTEIN"/>
    <property type="match status" value="1"/>
</dbReference>
<reference evidence="3" key="1">
    <citation type="journal article" date="2015" name="Genome">
        <title>Whole Genome Sequence of the Non-Microcystin-Producing Microcystis aeruginosa Strain NIES-44.</title>
        <authorList>
            <person name="Okano K."/>
            <person name="Miyata N."/>
            <person name="Ozaki Y."/>
        </authorList>
    </citation>
    <scope>NUCLEOTIDE SEQUENCE [LARGE SCALE GENOMIC DNA]</scope>
    <source>
        <strain evidence="3">NIES-44</strain>
    </source>
</reference>